<dbReference type="AlphaFoldDB" id="A0A0L0HCF2"/>
<dbReference type="eggNOG" id="ENOG502SCT1">
    <property type="taxonomic scope" value="Eukaryota"/>
</dbReference>
<sequence length="204" mass="22152">MPAPNSSTVGTNAIPSLTNTAAKRKAGNEIDDIFSGKKAKPSSEIDDIFSGKGPKPASAVSVEALVKKKKKAKKKNQERKLDDGDISKEATGDVTEGPITKGKEDDLQLETFEHLTDETDIAAKVIEARSQRPKPVVETIQFSVPDFKSSQQRPVAEDDGFGDSRGLKAKRRTEDGYSLFTTEELNIGKGGDTPQCPFECWCCF</sequence>
<dbReference type="GeneID" id="27689610"/>
<accession>A0A0L0HCF2</accession>
<feature type="compositionally biased region" description="Polar residues" evidence="1">
    <location>
        <begin position="1"/>
        <end position="21"/>
    </location>
</feature>
<keyword evidence="3" id="KW-1185">Reference proteome</keyword>
<feature type="region of interest" description="Disordered" evidence="1">
    <location>
        <begin position="1"/>
        <end position="107"/>
    </location>
</feature>
<dbReference type="RefSeq" id="XP_016606646.1">
    <property type="nucleotide sequence ID" value="XM_016754504.1"/>
</dbReference>
<dbReference type="InParanoid" id="A0A0L0HCF2"/>
<evidence type="ECO:0000313" key="2">
    <source>
        <dbReference type="EMBL" id="KNC98606.1"/>
    </source>
</evidence>
<dbReference type="VEuPathDB" id="FungiDB:SPPG_06287"/>
<dbReference type="EMBL" id="KQ257460">
    <property type="protein sequence ID" value="KNC98606.1"/>
    <property type="molecule type" value="Genomic_DNA"/>
</dbReference>
<proteinExistence type="predicted"/>
<organism evidence="2 3">
    <name type="scientific">Spizellomyces punctatus (strain DAOM BR117)</name>
    <dbReference type="NCBI Taxonomy" id="645134"/>
    <lineage>
        <taxon>Eukaryota</taxon>
        <taxon>Fungi</taxon>
        <taxon>Fungi incertae sedis</taxon>
        <taxon>Chytridiomycota</taxon>
        <taxon>Chytridiomycota incertae sedis</taxon>
        <taxon>Chytridiomycetes</taxon>
        <taxon>Spizellomycetales</taxon>
        <taxon>Spizellomycetaceae</taxon>
        <taxon>Spizellomyces</taxon>
    </lineage>
</organism>
<dbReference type="Pfam" id="PF08576">
    <property type="entry name" value="DUF1764"/>
    <property type="match status" value="1"/>
</dbReference>
<dbReference type="PANTHER" id="PTHR34066:SF1">
    <property type="entry name" value="DUF1764 FAMILY PROTEIN"/>
    <property type="match status" value="1"/>
</dbReference>
<evidence type="ECO:0000256" key="1">
    <source>
        <dbReference type="SAM" id="MobiDB-lite"/>
    </source>
</evidence>
<dbReference type="OMA" id="WNVYKAD"/>
<dbReference type="PANTHER" id="PTHR34066">
    <property type="entry name" value="GROWTH FACTOR 2"/>
    <property type="match status" value="1"/>
</dbReference>
<dbReference type="InterPro" id="IPR013885">
    <property type="entry name" value="DUF1764_euk"/>
</dbReference>
<feature type="region of interest" description="Disordered" evidence="1">
    <location>
        <begin position="142"/>
        <end position="169"/>
    </location>
</feature>
<protein>
    <recommendedName>
        <fullName evidence="4">DUF1764 domain-containing protein</fullName>
    </recommendedName>
</protein>
<reference evidence="2 3" key="1">
    <citation type="submission" date="2009-08" db="EMBL/GenBank/DDBJ databases">
        <title>The Genome Sequence of Spizellomyces punctatus strain DAOM BR117.</title>
        <authorList>
            <consortium name="The Broad Institute Genome Sequencing Platform"/>
            <person name="Russ C."/>
            <person name="Cuomo C."/>
            <person name="Shea T."/>
            <person name="Young S.K."/>
            <person name="Zeng Q."/>
            <person name="Koehrsen M."/>
            <person name="Haas B."/>
            <person name="Borodovsky M."/>
            <person name="Guigo R."/>
            <person name="Alvarado L."/>
            <person name="Berlin A."/>
            <person name="Bochicchio J."/>
            <person name="Borenstein D."/>
            <person name="Chapman S."/>
            <person name="Chen Z."/>
            <person name="Engels R."/>
            <person name="Freedman E."/>
            <person name="Gellesch M."/>
            <person name="Goldberg J."/>
            <person name="Griggs A."/>
            <person name="Gujja S."/>
            <person name="Heiman D."/>
            <person name="Hepburn T."/>
            <person name="Howarth C."/>
            <person name="Jen D."/>
            <person name="Larson L."/>
            <person name="Lewis B."/>
            <person name="Mehta T."/>
            <person name="Park D."/>
            <person name="Pearson M."/>
            <person name="Roberts A."/>
            <person name="Saif S."/>
            <person name="Shenoy N."/>
            <person name="Sisk P."/>
            <person name="Stolte C."/>
            <person name="Sykes S."/>
            <person name="Thomson T."/>
            <person name="Walk T."/>
            <person name="White J."/>
            <person name="Yandava C."/>
            <person name="Burger G."/>
            <person name="Gray M.W."/>
            <person name="Holland P.W.H."/>
            <person name="King N."/>
            <person name="Lang F.B.F."/>
            <person name="Roger A.J."/>
            <person name="Ruiz-Trillo I."/>
            <person name="Lander E."/>
            <person name="Nusbaum C."/>
        </authorList>
    </citation>
    <scope>NUCLEOTIDE SEQUENCE [LARGE SCALE GENOMIC DNA]</scope>
    <source>
        <strain evidence="2 3">DAOM BR117</strain>
    </source>
</reference>
<gene>
    <name evidence="2" type="ORF">SPPG_06287</name>
</gene>
<dbReference type="Proteomes" id="UP000053201">
    <property type="component" value="Unassembled WGS sequence"/>
</dbReference>
<dbReference type="OrthoDB" id="20835at2759"/>
<evidence type="ECO:0008006" key="4">
    <source>
        <dbReference type="Google" id="ProtNLM"/>
    </source>
</evidence>
<name>A0A0L0HCF2_SPIPD</name>
<evidence type="ECO:0000313" key="3">
    <source>
        <dbReference type="Proteomes" id="UP000053201"/>
    </source>
</evidence>
<feature type="compositionally biased region" description="Basic and acidic residues" evidence="1">
    <location>
        <begin position="78"/>
        <end position="91"/>
    </location>
</feature>
<feature type="compositionally biased region" description="Basic residues" evidence="1">
    <location>
        <begin position="67"/>
        <end position="77"/>
    </location>
</feature>